<evidence type="ECO:0008006" key="4">
    <source>
        <dbReference type="Google" id="ProtNLM"/>
    </source>
</evidence>
<feature type="chain" id="PRO_5039041030" description="Lipoprotein" evidence="1">
    <location>
        <begin position="24"/>
        <end position="147"/>
    </location>
</feature>
<protein>
    <recommendedName>
        <fullName evidence="4">Lipoprotein</fullName>
    </recommendedName>
</protein>
<name>A0A9D1I7C2_9CLOT</name>
<reference evidence="2" key="2">
    <citation type="journal article" date="2021" name="PeerJ">
        <title>Extensive microbial diversity within the chicken gut microbiome revealed by metagenomics and culture.</title>
        <authorList>
            <person name="Gilroy R."/>
            <person name="Ravi A."/>
            <person name="Getino M."/>
            <person name="Pursley I."/>
            <person name="Horton D.L."/>
            <person name="Alikhan N.F."/>
            <person name="Baker D."/>
            <person name="Gharbi K."/>
            <person name="Hall N."/>
            <person name="Watson M."/>
            <person name="Adriaenssens E.M."/>
            <person name="Foster-Nyarko E."/>
            <person name="Jarju S."/>
            <person name="Secka A."/>
            <person name="Antonio M."/>
            <person name="Oren A."/>
            <person name="Chaudhuri R.R."/>
            <person name="La Ragione R."/>
            <person name="Hildebrand F."/>
            <person name="Pallen M.J."/>
        </authorList>
    </citation>
    <scope>NUCLEOTIDE SEQUENCE</scope>
    <source>
        <strain evidence="2">CHK195-4489</strain>
    </source>
</reference>
<dbReference type="PROSITE" id="PS51257">
    <property type="entry name" value="PROKAR_LIPOPROTEIN"/>
    <property type="match status" value="1"/>
</dbReference>
<dbReference type="EMBL" id="DVMM01000091">
    <property type="protein sequence ID" value="HIU29554.1"/>
    <property type="molecule type" value="Genomic_DNA"/>
</dbReference>
<gene>
    <name evidence="2" type="ORF">IAD50_04560</name>
</gene>
<feature type="signal peptide" evidence="1">
    <location>
        <begin position="1"/>
        <end position="23"/>
    </location>
</feature>
<dbReference type="Proteomes" id="UP000824089">
    <property type="component" value="Unassembled WGS sequence"/>
</dbReference>
<keyword evidence="1" id="KW-0732">Signal</keyword>
<sequence length="147" mass="16983">MKKILPLMLLLFFLVGCSNVSNSSKLNVDDIMEDVYITEIDWCGIEWDQIQFPIDLREDVLEEIKPIETTQIAIEVATTIIEKLHEKGKLSEYTLISIVHSTEDNVWRFEYSIDQRNKDIDHLVDCGCLYVAMDGKEGSVIKAWLEE</sequence>
<reference evidence="2" key="1">
    <citation type="submission" date="2020-10" db="EMBL/GenBank/DDBJ databases">
        <authorList>
            <person name="Gilroy R."/>
        </authorList>
    </citation>
    <scope>NUCLEOTIDE SEQUENCE</scope>
    <source>
        <strain evidence="2">CHK195-4489</strain>
    </source>
</reference>
<evidence type="ECO:0000256" key="1">
    <source>
        <dbReference type="SAM" id="SignalP"/>
    </source>
</evidence>
<dbReference type="AlphaFoldDB" id="A0A9D1I7C2"/>
<evidence type="ECO:0000313" key="2">
    <source>
        <dbReference type="EMBL" id="HIU29554.1"/>
    </source>
</evidence>
<proteinExistence type="predicted"/>
<comment type="caution">
    <text evidence="2">The sequence shown here is derived from an EMBL/GenBank/DDBJ whole genome shotgun (WGS) entry which is preliminary data.</text>
</comment>
<accession>A0A9D1I7C2</accession>
<organism evidence="2 3">
    <name type="scientific">Candidatus Egerieisoma faecipullorum</name>
    <dbReference type="NCBI Taxonomy" id="2840963"/>
    <lineage>
        <taxon>Bacteria</taxon>
        <taxon>Bacillati</taxon>
        <taxon>Bacillota</taxon>
        <taxon>Clostridia</taxon>
        <taxon>Eubacteriales</taxon>
        <taxon>Clostridiaceae</taxon>
        <taxon>Clostridiaceae incertae sedis</taxon>
        <taxon>Candidatus Egerieisoma</taxon>
    </lineage>
</organism>
<evidence type="ECO:0000313" key="3">
    <source>
        <dbReference type="Proteomes" id="UP000824089"/>
    </source>
</evidence>